<dbReference type="InterPro" id="IPR029063">
    <property type="entry name" value="SAM-dependent_MTases_sf"/>
</dbReference>
<feature type="binding site" evidence="5">
    <location>
        <begin position="110"/>
        <end position="116"/>
    </location>
    <ligand>
        <name>S-adenosyl-L-methionine</name>
        <dbReference type="ChEBI" id="CHEBI:59789"/>
    </ligand>
</feature>
<dbReference type="GO" id="GO:0003723">
    <property type="term" value="F:RNA binding"/>
    <property type="evidence" value="ECO:0007669"/>
    <property type="project" value="UniProtKB-UniRule"/>
</dbReference>
<keyword evidence="3 5" id="KW-0949">S-adenosyl-L-methionine</keyword>
<proteinExistence type="inferred from homology"/>
<dbReference type="PROSITE" id="PS51686">
    <property type="entry name" value="SAM_MT_RSMB_NOP"/>
    <property type="match status" value="1"/>
</dbReference>
<dbReference type="EMBL" id="HBGU01026999">
    <property type="protein sequence ID" value="CAD9446884.1"/>
    <property type="molecule type" value="Transcribed_RNA"/>
</dbReference>
<evidence type="ECO:0000313" key="8">
    <source>
        <dbReference type="EMBL" id="CAD9446884.1"/>
    </source>
</evidence>
<dbReference type="PANTHER" id="PTHR22807">
    <property type="entry name" value="NOP2 YEAST -RELATED NOL1/NOP2/FMU SUN DOMAIN-CONTAINING"/>
    <property type="match status" value="1"/>
</dbReference>
<dbReference type="PANTHER" id="PTHR22807:SF4">
    <property type="entry name" value="28S RRNA (CYTOSINE-C(5))-METHYLTRANSFERASE"/>
    <property type="match status" value="1"/>
</dbReference>
<dbReference type="Pfam" id="PF01189">
    <property type="entry name" value="Methyltr_RsmB-F"/>
    <property type="match status" value="1"/>
</dbReference>
<evidence type="ECO:0000256" key="3">
    <source>
        <dbReference type="ARBA" id="ARBA00022691"/>
    </source>
</evidence>
<evidence type="ECO:0000256" key="1">
    <source>
        <dbReference type="ARBA" id="ARBA00022603"/>
    </source>
</evidence>
<feature type="active site" description="Nucleophile" evidence="5">
    <location>
        <position position="228"/>
    </location>
</feature>
<evidence type="ECO:0000256" key="5">
    <source>
        <dbReference type="PROSITE-ProRule" id="PRU01023"/>
    </source>
</evidence>
<organism evidence="8">
    <name type="scientific">Haptolina brevifila</name>
    <dbReference type="NCBI Taxonomy" id="156173"/>
    <lineage>
        <taxon>Eukaryota</taxon>
        <taxon>Haptista</taxon>
        <taxon>Haptophyta</taxon>
        <taxon>Prymnesiophyceae</taxon>
        <taxon>Prymnesiales</taxon>
        <taxon>Prymnesiaceae</taxon>
        <taxon>Haptolina</taxon>
    </lineage>
</organism>
<evidence type="ECO:0000259" key="7">
    <source>
        <dbReference type="PROSITE" id="PS51686"/>
    </source>
</evidence>
<dbReference type="InterPro" id="IPR023267">
    <property type="entry name" value="RCMT"/>
</dbReference>
<reference evidence="8" key="1">
    <citation type="submission" date="2021-01" db="EMBL/GenBank/DDBJ databases">
        <authorList>
            <person name="Corre E."/>
            <person name="Pelletier E."/>
            <person name="Niang G."/>
            <person name="Scheremetjew M."/>
            <person name="Finn R."/>
            <person name="Kale V."/>
            <person name="Holt S."/>
            <person name="Cochrane G."/>
            <person name="Meng A."/>
            <person name="Brown T."/>
            <person name="Cohen L."/>
        </authorList>
    </citation>
    <scope>NUCLEOTIDE SEQUENCE</scope>
    <source>
        <strain evidence="8">UTEX LB 985</strain>
    </source>
</reference>
<comment type="similarity">
    <text evidence="5">Belongs to the class I-like SAM-binding methyltransferase superfamily. RsmB/NOP family.</text>
</comment>
<feature type="binding site" evidence="5">
    <location>
        <position position="181"/>
    </location>
    <ligand>
        <name>S-adenosyl-L-methionine</name>
        <dbReference type="ChEBI" id="CHEBI:59789"/>
    </ligand>
</feature>
<keyword evidence="2 5" id="KW-0808">Transferase</keyword>
<evidence type="ECO:0000256" key="4">
    <source>
        <dbReference type="ARBA" id="ARBA00022884"/>
    </source>
</evidence>
<accession>A0A7S2GDE4</accession>
<protein>
    <recommendedName>
        <fullName evidence="7">SAM-dependent MTase RsmB/NOP-type domain-containing protein</fullName>
    </recommendedName>
</protein>
<dbReference type="InterPro" id="IPR049561">
    <property type="entry name" value="NSUN5_7_fdxn-like"/>
</dbReference>
<feature type="region of interest" description="Disordered" evidence="6">
    <location>
        <begin position="396"/>
        <end position="443"/>
    </location>
</feature>
<dbReference type="PRINTS" id="PR02008">
    <property type="entry name" value="RCMTFAMILY"/>
</dbReference>
<keyword evidence="1 5" id="KW-0489">Methyltransferase</keyword>
<keyword evidence="4 5" id="KW-0694">RNA-binding</keyword>
<feature type="domain" description="SAM-dependent MTase RsmB/NOP-type" evidence="7">
    <location>
        <begin position="6"/>
        <end position="348"/>
    </location>
</feature>
<gene>
    <name evidence="8" type="ORF">CBRE1094_LOCUS14656</name>
</gene>
<comment type="caution">
    <text evidence="5">Lacks conserved residue(s) required for the propagation of feature annotation.</text>
</comment>
<feature type="binding site" evidence="5">
    <location>
        <position position="134"/>
    </location>
    <ligand>
        <name>S-adenosyl-L-methionine</name>
        <dbReference type="ChEBI" id="CHEBI:59789"/>
    </ligand>
</feature>
<sequence>MDTSSSEDYRLPDLPRYVRINTLKIGLGGANQALKETGHFLCPDPKHPGHRAYYRDADVPDLLVFKPKGQSDVSRIPMVGRGEAIVQQKASCFPALALAPPPGSTVIDACAAPGNKTSHLAALMQNRGCVFAFELNKRRCELLCEMMEAKGASIVVTKHASFLDASPDDPAYAAVTHVLLDPSCSSSGMSRTPERDPTRLRELADAQEELILHAMSFPAVVAVVYSTCSIFEMENEEVVRNVMRRRPDFTLEAALPWWTRRGHLLEVGEASTAVEGLGAVDAPPPKVAKKGKKIKGGSGGGGRLAVQEAEALREVEAARAAEIARCAVRSAYPDDQTIGFFLTKFVRRDAISGEVATLPVAQELAAKLAVLAKMRAKRDKLPAKLLAAAHKAAATGHAQDGAAGKSHTNGEIKAGLTDQQTIPQWRVERDEQKKKRKRPQSSG</sequence>
<name>A0A7S2GDE4_9EUKA</name>
<evidence type="ECO:0000256" key="2">
    <source>
        <dbReference type="ARBA" id="ARBA00022679"/>
    </source>
</evidence>
<dbReference type="GO" id="GO:0070475">
    <property type="term" value="P:rRNA base methylation"/>
    <property type="evidence" value="ECO:0007669"/>
    <property type="project" value="TreeGrafter"/>
</dbReference>
<dbReference type="Gene3D" id="3.30.70.1170">
    <property type="entry name" value="Sun protein, domain 3"/>
    <property type="match status" value="1"/>
</dbReference>
<dbReference type="GO" id="GO:0008173">
    <property type="term" value="F:RNA methyltransferase activity"/>
    <property type="evidence" value="ECO:0007669"/>
    <property type="project" value="InterPro"/>
</dbReference>
<dbReference type="InterPro" id="IPR001678">
    <property type="entry name" value="MeTrfase_RsmB-F_NOP2_dom"/>
</dbReference>
<feature type="compositionally biased region" description="Basic residues" evidence="6">
    <location>
        <begin position="434"/>
        <end position="443"/>
    </location>
</feature>
<evidence type="ECO:0000256" key="6">
    <source>
        <dbReference type="SAM" id="MobiDB-lite"/>
    </source>
</evidence>
<dbReference type="AlphaFoldDB" id="A0A7S2GDE4"/>
<dbReference type="Pfam" id="PF21148">
    <property type="entry name" value="NSUN5_fdxn-like"/>
    <property type="match status" value="1"/>
</dbReference>
<dbReference type="InterPro" id="IPR049560">
    <property type="entry name" value="MeTrfase_RsmB-F_NOP2_cat"/>
</dbReference>
<dbReference type="SUPFAM" id="SSF53335">
    <property type="entry name" value="S-adenosyl-L-methionine-dependent methyltransferases"/>
    <property type="match status" value="1"/>
</dbReference>
<dbReference type="GO" id="GO:0005730">
    <property type="term" value="C:nucleolus"/>
    <property type="evidence" value="ECO:0007669"/>
    <property type="project" value="TreeGrafter"/>
</dbReference>
<dbReference type="Gene3D" id="3.40.50.150">
    <property type="entry name" value="Vaccinia Virus protein VP39"/>
    <property type="match status" value="1"/>
</dbReference>